<organism evidence="6 7">
    <name type="scientific">Candida maltosa (strain Xu316)</name>
    <name type="common">Yeast</name>
    <dbReference type="NCBI Taxonomy" id="1245528"/>
    <lineage>
        <taxon>Eukaryota</taxon>
        <taxon>Fungi</taxon>
        <taxon>Dikarya</taxon>
        <taxon>Ascomycota</taxon>
        <taxon>Saccharomycotina</taxon>
        <taxon>Pichiomycetes</taxon>
        <taxon>Debaryomycetaceae</taxon>
        <taxon>Candida/Lodderomyces clade</taxon>
        <taxon>Candida</taxon>
    </lineage>
</organism>
<dbReference type="Proteomes" id="UP000011777">
    <property type="component" value="Unassembled WGS sequence"/>
</dbReference>
<proteinExistence type="predicted"/>
<keyword evidence="2" id="KW-0812">Transmembrane</keyword>
<evidence type="ECO:0000256" key="1">
    <source>
        <dbReference type="ARBA" id="ARBA00004167"/>
    </source>
</evidence>
<gene>
    <name evidence="6" type="ORF">G210_3959</name>
</gene>
<sequence length="585" mass="68221">MYVGLAEEAITDADYSREIDELIARLPVPKSTSKYRIVKETTDAITQDSRLTYGLVLNSIGSYEFGKSIPFHWADWVDLSLLNQQLNKPIDKRLTCQDMMKHVDFVTDDDRKQGEADPRYFGCVNSEDLTEQEVIETGYTSEELPGFIQFEHTTFASTEYIRNLQGKTYVMAQMPVPYQVIFINDHGDDLVFDVHKERINNLLEKYTGSSIDPVVEFEKLAPKMSELPYSPNPVIEMTPEMFEYTKDDLSAKIESMRNQPELLPAEQAFLNSMVLSMEDVVETPFFKEATLVIDQNNKDSGWHYDWRFFNGKLRDNARTATILERLLRNWFRFTEKYGIVSWIAHGPLLSWYWNGAVFPYDNDLDVQMSIHHLAKLGELFNNTLVVEDLREGMGKYLVEVGTFIHNREISQHGNHIDARFIDVDTGVYIDITGVSRSGHSKGVGRYDNRVFHDKRQHFYRLEDLVPLKLSMLNGVPCHVPNKIVENLNREYSGGIRRTRYHDYIFSQKLKIWIHIQVLAKFMDANDYLRSDGSINKLKMKKMVDDMTDAQVYEMLREDHELLLEYRLARSAREFHLEELRHLVRQ</sequence>
<evidence type="ECO:0000256" key="4">
    <source>
        <dbReference type="ARBA" id="ARBA00023136"/>
    </source>
</evidence>
<comment type="caution">
    <text evidence="6">The sequence shown here is derived from an EMBL/GenBank/DDBJ whole genome shotgun (WGS) entry which is preliminary data.</text>
</comment>
<dbReference type="GO" id="GO:0009100">
    <property type="term" value="P:glycoprotein metabolic process"/>
    <property type="evidence" value="ECO:0007669"/>
    <property type="project" value="UniProtKB-ARBA"/>
</dbReference>
<evidence type="ECO:0000256" key="2">
    <source>
        <dbReference type="ARBA" id="ARBA00022692"/>
    </source>
</evidence>
<dbReference type="InterPro" id="IPR009644">
    <property type="entry name" value="FKTN/MNN4/W02B3.4-1"/>
</dbReference>
<dbReference type="Pfam" id="PF04991">
    <property type="entry name" value="LicD"/>
    <property type="match status" value="1"/>
</dbReference>
<dbReference type="STRING" id="1245528.M3HF11"/>
<dbReference type="PANTHER" id="PTHR15407:SF28">
    <property type="entry name" value="RIBITOL-5-PHOSPHATE TRANSFERASE FKTN"/>
    <property type="match status" value="1"/>
</dbReference>
<dbReference type="AlphaFoldDB" id="M3HF11"/>
<comment type="subcellular location">
    <subcellularLocation>
        <location evidence="1">Membrane</location>
        <topology evidence="1">Single-pass membrane protein</topology>
    </subcellularLocation>
</comment>
<dbReference type="InterPro" id="IPR007074">
    <property type="entry name" value="LicD/FKTN/FKRP_NTP_transf"/>
</dbReference>
<dbReference type="HOGENOM" id="CLU_008074_2_0_1"/>
<keyword evidence="7" id="KW-1185">Reference proteome</keyword>
<keyword evidence="3" id="KW-1133">Transmembrane helix</keyword>
<reference evidence="6 7" key="1">
    <citation type="submission" date="2013-02" db="EMBL/GenBank/DDBJ databases">
        <title>Genome sequence of Candida maltosa Xu316, a potential industrial strain for xylitol and ethanol production.</title>
        <authorList>
            <person name="Yu J."/>
            <person name="Wang Q."/>
            <person name="Geng X."/>
            <person name="Bao W."/>
            <person name="He P."/>
            <person name="Cai J."/>
        </authorList>
    </citation>
    <scope>NUCLEOTIDE SEQUENCE [LARGE SCALE GENOMIC DNA]</scope>
    <source>
        <strain evidence="7">Xu316</strain>
    </source>
</reference>
<dbReference type="OMA" id="MLNGVPC"/>
<evidence type="ECO:0000256" key="3">
    <source>
        <dbReference type="ARBA" id="ARBA00022989"/>
    </source>
</evidence>
<dbReference type="GO" id="GO:0016020">
    <property type="term" value="C:membrane"/>
    <property type="evidence" value="ECO:0007669"/>
    <property type="project" value="UniProtKB-SubCell"/>
</dbReference>
<dbReference type="eggNOG" id="ENOG502QREF">
    <property type="taxonomic scope" value="Eukaryota"/>
</dbReference>
<protein>
    <recommendedName>
        <fullName evidence="5">LicD/FKTN/FKRP nucleotidyltransferase domain-containing protein</fullName>
    </recommendedName>
</protein>
<dbReference type="EMBL" id="AOGT01002308">
    <property type="protein sequence ID" value="EMG45832.1"/>
    <property type="molecule type" value="Genomic_DNA"/>
</dbReference>
<dbReference type="PANTHER" id="PTHR15407">
    <property type="entry name" value="FUKUTIN-RELATED"/>
    <property type="match status" value="1"/>
</dbReference>
<evidence type="ECO:0000259" key="5">
    <source>
        <dbReference type="Pfam" id="PF04991"/>
    </source>
</evidence>
<evidence type="ECO:0000313" key="7">
    <source>
        <dbReference type="Proteomes" id="UP000011777"/>
    </source>
</evidence>
<keyword evidence="4" id="KW-0472">Membrane</keyword>
<feature type="non-terminal residue" evidence="6">
    <location>
        <position position="585"/>
    </location>
</feature>
<evidence type="ECO:0000313" key="6">
    <source>
        <dbReference type="EMBL" id="EMG45832.1"/>
    </source>
</evidence>
<accession>M3HF11</accession>
<feature type="domain" description="LicD/FKTN/FKRP nucleotidyltransferase" evidence="5">
    <location>
        <begin position="334"/>
        <end position="439"/>
    </location>
</feature>
<name>M3HF11_CANMX</name>
<dbReference type="OrthoDB" id="444255at2759"/>